<dbReference type="InParanoid" id="Q23G04"/>
<dbReference type="GeneID" id="7837006"/>
<sequence>MEEAEKIKELQFYKIPQIQENKTKTKVFFVYDNEDTYTKLIENSLYDFIKQDTEFFELITMGFQDSMSQFSIQDWRKVQNRQLFEGYNLQCSDKTKEYFAQQFSLYCKKDKLQQINQEKASQFKYFVLNSILEKILEKTIQLSQTSNLIVVLMMKSIECIGIRDLTKNFYPHKLEKSKILFIDTGDLDFLKKQAFVSDLFNKFPSDPSQAFIYEQIMPKNKPKTDESFLQFLELISQKIVQQLKFTIKLNAEKELQQFPWSKPSKLLNSGSVAVSHQYQGEWFLAKSDFQNHRIERLNNLDIESLVNIFTTWVNEIVQLTQIDAVGQEEIQEIQNYLENFLKYQMNEALNQNQEEITVGQKLTVKQRFLSKQRNQIKFQVQLLIKSLKDLSGENNLLDQLSDEQLKERQKIGTIVGKFHQRAIQMQGLDVQEFLKIKENFAAKLRQVQKEINPDSDEVRSIITLENFKDIILQEDIFDAIGLIQNQYNLISSFPLVGLGVKLQRTNGSMINPYLVKVIDIARINQYVDTISIQNTPDKKLILNAGYETDQDDYNTQIKETIDAVVPLFGPKDYDLKPLLQSKFFHVLNTFNVMNNVDTIFQEAYFALLANTLIYLLNEEKSDFITDLLDKIYHSVCIVYSESKFFVEFCKMLVTNPRLSMVTYHEGHPTQCQGPSKGLLVLFYLVKKGELTDRVLIKEILEAIMQEIVARGIKNPAKMTSYFEVNGFDVEKLKDFGRKTVNKYIDRVLEFPTVRQMMMEVESTSRIDEVFSVDKSYRLRLNKKKFEYLNFGKYNFFVSLKNICEYFLSGEKFKGEILWFWLYHIQRHNNSYVRNSTPLMTDIKKVYRTFKAQKINKIMNVKFEKVMQICQQKLQAVYKEKMAPLHINIKPVSHNQLFMLLRQKEVKITFNNVSNLAKKFCLCPECPFYLKKLNHLSEHIKDANFCIPAFCKTIKIMKYDNPNLVLHAIKVGDCLDRDDEKKYVLAYNKLSEYIDNDYFTFYEDKIMKTIRQCQLIYRKL</sequence>
<dbReference type="eggNOG" id="ENOG502SJM9">
    <property type="taxonomic scope" value="Eukaryota"/>
</dbReference>
<accession>Q23G04</accession>
<protein>
    <submittedName>
        <fullName evidence="1">Zinc-binding dehydrogenase family oxidoreductase</fullName>
    </submittedName>
</protein>
<dbReference type="EMBL" id="GG662704">
    <property type="protein sequence ID" value="EAR95456.3"/>
    <property type="molecule type" value="Genomic_DNA"/>
</dbReference>
<dbReference type="KEGG" id="tet:TTHERM_00077600"/>
<dbReference type="AlphaFoldDB" id="Q23G04"/>
<organism evidence="1 2">
    <name type="scientific">Tetrahymena thermophila (strain SB210)</name>
    <dbReference type="NCBI Taxonomy" id="312017"/>
    <lineage>
        <taxon>Eukaryota</taxon>
        <taxon>Sar</taxon>
        <taxon>Alveolata</taxon>
        <taxon>Ciliophora</taxon>
        <taxon>Intramacronucleata</taxon>
        <taxon>Oligohymenophorea</taxon>
        <taxon>Hymenostomatida</taxon>
        <taxon>Tetrahymenina</taxon>
        <taxon>Tetrahymenidae</taxon>
        <taxon>Tetrahymena</taxon>
    </lineage>
</organism>
<dbReference type="RefSeq" id="XP_001015701.3">
    <property type="nucleotide sequence ID" value="XM_001015701.3"/>
</dbReference>
<dbReference type="HOGENOM" id="CLU_288642_0_0_1"/>
<evidence type="ECO:0000313" key="2">
    <source>
        <dbReference type="Proteomes" id="UP000009168"/>
    </source>
</evidence>
<keyword evidence="2" id="KW-1185">Reference proteome</keyword>
<proteinExistence type="predicted"/>
<reference evidence="2" key="1">
    <citation type="journal article" date="2006" name="PLoS Biol.">
        <title>Macronuclear genome sequence of the ciliate Tetrahymena thermophila, a model eukaryote.</title>
        <authorList>
            <person name="Eisen J.A."/>
            <person name="Coyne R.S."/>
            <person name="Wu M."/>
            <person name="Wu D."/>
            <person name="Thiagarajan M."/>
            <person name="Wortman J.R."/>
            <person name="Badger J.H."/>
            <person name="Ren Q."/>
            <person name="Amedeo P."/>
            <person name="Jones K.M."/>
            <person name="Tallon L.J."/>
            <person name="Delcher A.L."/>
            <person name="Salzberg S.L."/>
            <person name="Silva J.C."/>
            <person name="Haas B.J."/>
            <person name="Majoros W.H."/>
            <person name="Farzad M."/>
            <person name="Carlton J.M."/>
            <person name="Smith R.K. Jr."/>
            <person name="Garg J."/>
            <person name="Pearlman R.E."/>
            <person name="Karrer K.M."/>
            <person name="Sun L."/>
            <person name="Manning G."/>
            <person name="Elde N.C."/>
            <person name="Turkewitz A.P."/>
            <person name="Asai D.J."/>
            <person name="Wilkes D.E."/>
            <person name="Wang Y."/>
            <person name="Cai H."/>
            <person name="Collins K."/>
            <person name="Stewart B.A."/>
            <person name="Lee S.R."/>
            <person name="Wilamowska K."/>
            <person name="Weinberg Z."/>
            <person name="Ruzzo W.L."/>
            <person name="Wloga D."/>
            <person name="Gaertig J."/>
            <person name="Frankel J."/>
            <person name="Tsao C.-C."/>
            <person name="Gorovsky M.A."/>
            <person name="Keeling P.J."/>
            <person name="Waller R.F."/>
            <person name="Patron N.J."/>
            <person name="Cherry J.M."/>
            <person name="Stover N.A."/>
            <person name="Krieger C.J."/>
            <person name="del Toro C."/>
            <person name="Ryder H.F."/>
            <person name="Williamson S.C."/>
            <person name="Barbeau R.A."/>
            <person name="Hamilton E.P."/>
            <person name="Orias E."/>
        </authorList>
    </citation>
    <scope>NUCLEOTIDE SEQUENCE [LARGE SCALE GENOMIC DNA]</scope>
    <source>
        <strain evidence="2">SB210</strain>
    </source>
</reference>
<gene>
    <name evidence="1" type="ORF">TTHERM_00077600</name>
</gene>
<dbReference type="Proteomes" id="UP000009168">
    <property type="component" value="Unassembled WGS sequence"/>
</dbReference>
<dbReference type="OrthoDB" id="295145at2759"/>
<evidence type="ECO:0000313" key="1">
    <source>
        <dbReference type="EMBL" id="EAR95456.3"/>
    </source>
</evidence>
<name>Q23G04_TETTS</name>